<dbReference type="InterPro" id="IPR023393">
    <property type="entry name" value="START-like_dom_sf"/>
</dbReference>
<dbReference type="EMBL" id="VIRS01000019">
    <property type="protein sequence ID" value="TQS42205.1"/>
    <property type="molecule type" value="Genomic_DNA"/>
</dbReference>
<keyword evidence="4" id="KW-1185">Reference proteome</keyword>
<dbReference type="InterPro" id="IPR047137">
    <property type="entry name" value="ORF3"/>
</dbReference>
<dbReference type="Proteomes" id="UP000317982">
    <property type="component" value="Unassembled WGS sequence"/>
</dbReference>
<evidence type="ECO:0000313" key="3">
    <source>
        <dbReference type="EMBL" id="TQS42205.1"/>
    </source>
</evidence>
<reference evidence="3 4" key="1">
    <citation type="submission" date="2019-07" db="EMBL/GenBank/DDBJ databases">
        <title>Cryptosporangium phraense sp. nov., isolated from plant litter.</title>
        <authorList>
            <person name="Suriyachadkun C."/>
        </authorList>
    </citation>
    <scope>NUCLEOTIDE SEQUENCE [LARGE SCALE GENOMIC DNA]</scope>
    <source>
        <strain evidence="3 4">A-T 5661</strain>
    </source>
</reference>
<organism evidence="3 4">
    <name type="scientific">Cryptosporangium phraense</name>
    <dbReference type="NCBI Taxonomy" id="2593070"/>
    <lineage>
        <taxon>Bacteria</taxon>
        <taxon>Bacillati</taxon>
        <taxon>Actinomycetota</taxon>
        <taxon>Actinomycetes</taxon>
        <taxon>Cryptosporangiales</taxon>
        <taxon>Cryptosporangiaceae</taxon>
        <taxon>Cryptosporangium</taxon>
    </lineage>
</organism>
<protein>
    <submittedName>
        <fullName evidence="3">SRPBCC family protein</fullName>
    </submittedName>
</protein>
<sequence length="204" mass="22778">MSTIERSIDVRVPVSTAYNQWTQFETFPQFMEGVEEITQVTDLRTHWRTNIAGVKREFDAEITEQRPDERVAWKSVDGEEQAGVVTFHRLDDENTRIMLQLDFHPEGVVEKAGDALGIVSHRVKGDLERFKTFIEDHGAATGAWRGDKDAPPQRNAPRTEEDPNAIAHGAPPVTTAGGIDPVTGRSTVSHDEAQRAHDEGRPLT</sequence>
<dbReference type="InterPro" id="IPR005031">
    <property type="entry name" value="COQ10_START"/>
</dbReference>
<dbReference type="Pfam" id="PF03364">
    <property type="entry name" value="Polyketide_cyc"/>
    <property type="match status" value="1"/>
</dbReference>
<comment type="caution">
    <text evidence="3">The sequence shown here is derived from an EMBL/GenBank/DDBJ whole genome shotgun (WGS) entry which is preliminary data.</text>
</comment>
<dbReference type="SUPFAM" id="SSF55961">
    <property type="entry name" value="Bet v1-like"/>
    <property type="match status" value="1"/>
</dbReference>
<dbReference type="CDD" id="cd07817">
    <property type="entry name" value="SRPBCC_8"/>
    <property type="match status" value="1"/>
</dbReference>
<feature type="compositionally biased region" description="Basic and acidic residues" evidence="1">
    <location>
        <begin position="188"/>
        <end position="204"/>
    </location>
</feature>
<dbReference type="InParanoid" id="A0A545AN81"/>
<dbReference type="AlphaFoldDB" id="A0A545AN81"/>
<accession>A0A545AN81</accession>
<name>A0A545AN81_9ACTN</name>
<evidence type="ECO:0000313" key="4">
    <source>
        <dbReference type="Proteomes" id="UP000317982"/>
    </source>
</evidence>
<evidence type="ECO:0000256" key="1">
    <source>
        <dbReference type="SAM" id="MobiDB-lite"/>
    </source>
</evidence>
<feature type="region of interest" description="Disordered" evidence="1">
    <location>
        <begin position="141"/>
        <end position="204"/>
    </location>
</feature>
<proteinExistence type="predicted"/>
<dbReference type="PANTHER" id="PTHR33824">
    <property type="entry name" value="POLYKETIDE CYCLASE/DEHYDRASE AND LIPID TRANSPORT SUPERFAMILY PROTEIN"/>
    <property type="match status" value="1"/>
</dbReference>
<feature type="domain" description="Coenzyme Q-binding protein COQ10 START" evidence="2">
    <location>
        <begin position="10"/>
        <end position="129"/>
    </location>
</feature>
<dbReference type="PANTHER" id="PTHR33824:SF7">
    <property type="entry name" value="POLYKETIDE CYCLASE_DEHYDRASE AND LIPID TRANSPORT SUPERFAMILY PROTEIN"/>
    <property type="match status" value="1"/>
</dbReference>
<dbReference type="RefSeq" id="WP_142707262.1">
    <property type="nucleotide sequence ID" value="NZ_VIRS01000019.1"/>
</dbReference>
<dbReference type="OrthoDB" id="3695445at2"/>
<feature type="compositionally biased region" description="Basic and acidic residues" evidence="1">
    <location>
        <begin position="145"/>
        <end position="161"/>
    </location>
</feature>
<evidence type="ECO:0000259" key="2">
    <source>
        <dbReference type="Pfam" id="PF03364"/>
    </source>
</evidence>
<dbReference type="Gene3D" id="3.30.530.20">
    <property type="match status" value="1"/>
</dbReference>
<gene>
    <name evidence="3" type="ORF">FL583_25020</name>
</gene>